<dbReference type="InterPro" id="IPR027417">
    <property type="entry name" value="P-loop_NTPase"/>
</dbReference>
<protein>
    <recommendedName>
        <fullName evidence="3">Gamma-glutamyl kinase</fullName>
    </recommendedName>
</protein>
<evidence type="ECO:0000313" key="1">
    <source>
        <dbReference type="EMBL" id="TMM55318.1"/>
    </source>
</evidence>
<proteinExistence type="predicted"/>
<dbReference type="Gene3D" id="3.40.50.300">
    <property type="entry name" value="P-loop containing nucleotide triphosphate hydrolases"/>
    <property type="match status" value="1"/>
</dbReference>
<evidence type="ECO:0000313" key="2">
    <source>
        <dbReference type="Proteomes" id="UP000309550"/>
    </source>
</evidence>
<organism evidence="1 2">
    <name type="scientific">Sulfitobacter sabulilitoris</name>
    <dbReference type="NCBI Taxonomy" id="2562655"/>
    <lineage>
        <taxon>Bacteria</taxon>
        <taxon>Pseudomonadati</taxon>
        <taxon>Pseudomonadota</taxon>
        <taxon>Alphaproteobacteria</taxon>
        <taxon>Rhodobacterales</taxon>
        <taxon>Roseobacteraceae</taxon>
        <taxon>Sulfitobacter</taxon>
    </lineage>
</organism>
<comment type="caution">
    <text evidence="1">The sequence shown here is derived from an EMBL/GenBank/DDBJ whole genome shotgun (WGS) entry which is preliminary data.</text>
</comment>
<sequence length="208" mass="22561">MLVFLKANLAFLAVPKTGTTAVEMALKPRADVIFARGRKHTTAARYHNKVAPFLHDTFGTRPEAVAVLRDPVEQIRSWYRYRSGPRQTGTKVSTRGCSFDDFVLAVIADDPPDFAGIGSQHSFLTSGSGTLLVTHLFAYEAQPAFRGFLSDRLDTPVNLKPKNVSPAAAAPLSPRVEQALRAARAADFALHDRLVATGGYIHTEIGTG</sequence>
<evidence type="ECO:0008006" key="3">
    <source>
        <dbReference type="Google" id="ProtNLM"/>
    </source>
</evidence>
<dbReference type="Proteomes" id="UP000309550">
    <property type="component" value="Unassembled WGS sequence"/>
</dbReference>
<accession>A0A5S3PLM9</accession>
<reference evidence="1 2" key="1">
    <citation type="submission" date="2019-05" db="EMBL/GenBank/DDBJ databases">
        <title>Sulfitobacter sabulilitoris sp. nov., isolated from a marine sand.</title>
        <authorList>
            <person name="Yoon J.-H."/>
        </authorList>
    </citation>
    <scope>NUCLEOTIDE SEQUENCE [LARGE SCALE GENOMIC DNA]</scope>
    <source>
        <strain evidence="1 2">HSMS-29</strain>
    </source>
</reference>
<dbReference type="AlphaFoldDB" id="A0A5S3PLM9"/>
<keyword evidence="2" id="KW-1185">Reference proteome</keyword>
<dbReference type="EMBL" id="VANS01000001">
    <property type="protein sequence ID" value="TMM55318.1"/>
    <property type="molecule type" value="Genomic_DNA"/>
</dbReference>
<name>A0A5S3PLM9_9RHOB</name>
<dbReference type="RefSeq" id="WP_138661487.1">
    <property type="nucleotide sequence ID" value="NZ_VANS01000001.1"/>
</dbReference>
<gene>
    <name evidence="1" type="ORF">FDT80_07130</name>
</gene>
<dbReference type="OrthoDB" id="7687351at2"/>
<dbReference type="SUPFAM" id="SSF52540">
    <property type="entry name" value="P-loop containing nucleoside triphosphate hydrolases"/>
    <property type="match status" value="1"/>
</dbReference>